<sequence>GHRDVDIMVAPSFFEKVAPVYEFLTRMFMLGTFESARNRMLNEDTSEFSVLDLCTGTGYIANKIEAKRIVGLDQSVQMMALNDRTKRPNKTLVRGNAYHLPFEDGEFERIYCSSASHEFKLFGKVLAECLRTLKPGGKVAIYDIYQPKNKFYSLIVNTIYRYPVEHNIMWVHTLDEWRKLLTEAGFEVEELEAVRGVFVFVRAVRPA</sequence>
<keyword evidence="2" id="KW-0808">Transferase</keyword>
<dbReference type="GO" id="GO:0032259">
    <property type="term" value="P:methylation"/>
    <property type="evidence" value="ECO:0007669"/>
    <property type="project" value="UniProtKB-KW"/>
</dbReference>
<dbReference type="InterPro" id="IPR013216">
    <property type="entry name" value="Methyltransf_11"/>
</dbReference>
<dbReference type="EMBL" id="PHFD01000001">
    <property type="protein sequence ID" value="PKH48396.1"/>
    <property type="molecule type" value="Genomic_DNA"/>
</dbReference>
<evidence type="ECO:0000313" key="3">
    <source>
        <dbReference type="Proteomes" id="UP000233649"/>
    </source>
</evidence>
<dbReference type="InterPro" id="IPR029063">
    <property type="entry name" value="SAM-dependent_MTases_sf"/>
</dbReference>
<dbReference type="GO" id="GO:0008757">
    <property type="term" value="F:S-adenosylmethionine-dependent methyltransferase activity"/>
    <property type="evidence" value="ECO:0007669"/>
    <property type="project" value="InterPro"/>
</dbReference>
<gene>
    <name evidence="2" type="ORF">CVH13_00004</name>
</gene>
<protein>
    <submittedName>
        <fullName evidence="2">SAM-dependent methyltransferase</fullName>
    </submittedName>
</protein>
<feature type="non-terminal residue" evidence="2">
    <location>
        <position position="1"/>
    </location>
</feature>
<dbReference type="AlphaFoldDB" id="A0A2J1E0T2"/>
<evidence type="ECO:0000313" key="2">
    <source>
        <dbReference type="EMBL" id="PKH48396.1"/>
    </source>
</evidence>
<feature type="domain" description="Methyltransferase type 11" evidence="1">
    <location>
        <begin position="51"/>
        <end position="141"/>
    </location>
</feature>
<reference evidence="2 3" key="1">
    <citation type="journal article" date="2017" name="FEMS Microbiol. Ecol.">
        <title>Reconstructed genomes of novel Dehalococcoides mccartyi strains from 1,2,3,4-tetrachlorodibenzo-p-dioxin-dechlorinating enrichment cultures reveal divergent reductive dehalogenase gene profiles.</title>
        <authorList>
            <person name="Dam H.T."/>
            <person name="Vollmers J."/>
            <person name="Kaster A.K."/>
            <person name="Haggblom M.M."/>
        </authorList>
    </citation>
    <scope>NUCLEOTIDE SEQUENCE [LARGE SCALE GENOMIC DNA]</scope>
    <source>
        <strain evidence="2 3">H1-3-2.001</strain>
    </source>
</reference>
<proteinExistence type="predicted"/>
<evidence type="ECO:0000259" key="1">
    <source>
        <dbReference type="Pfam" id="PF08241"/>
    </source>
</evidence>
<dbReference type="Proteomes" id="UP000233649">
    <property type="component" value="Unassembled WGS sequence"/>
</dbReference>
<keyword evidence="2" id="KW-0489">Methyltransferase</keyword>
<name>A0A2J1E0T2_9CHLR</name>
<dbReference type="Gene3D" id="3.40.50.150">
    <property type="entry name" value="Vaccinia Virus protein VP39"/>
    <property type="match status" value="1"/>
</dbReference>
<dbReference type="PANTHER" id="PTHR43591">
    <property type="entry name" value="METHYLTRANSFERASE"/>
    <property type="match status" value="1"/>
</dbReference>
<accession>A0A2J1E0T2</accession>
<dbReference type="Pfam" id="PF08241">
    <property type="entry name" value="Methyltransf_11"/>
    <property type="match status" value="1"/>
</dbReference>
<dbReference type="SUPFAM" id="SSF53335">
    <property type="entry name" value="S-adenosyl-L-methionine-dependent methyltransferases"/>
    <property type="match status" value="1"/>
</dbReference>
<organism evidence="2 3">
    <name type="scientific">Dehalococcoides mccartyi</name>
    <dbReference type="NCBI Taxonomy" id="61435"/>
    <lineage>
        <taxon>Bacteria</taxon>
        <taxon>Bacillati</taxon>
        <taxon>Chloroflexota</taxon>
        <taxon>Dehalococcoidia</taxon>
        <taxon>Dehalococcoidales</taxon>
        <taxon>Dehalococcoidaceae</taxon>
        <taxon>Dehalococcoides</taxon>
    </lineage>
</organism>
<dbReference type="CDD" id="cd02440">
    <property type="entry name" value="AdoMet_MTases"/>
    <property type="match status" value="1"/>
</dbReference>
<comment type="caution">
    <text evidence="2">The sequence shown here is derived from an EMBL/GenBank/DDBJ whole genome shotgun (WGS) entry which is preliminary data.</text>
</comment>